<dbReference type="Pfam" id="PF01850">
    <property type="entry name" value="PIN"/>
    <property type="match status" value="1"/>
</dbReference>
<organism evidence="2">
    <name type="scientific">hot springs metagenome</name>
    <dbReference type="NCBI Taxonomy" id="433727"/>
    <lineage>
        <taxon>unclassified sequences</taxon>
        <taxon>metagenomes</taxon>
        <taxon>ecological metagenomes</taxon>
    </lineage>
</organism>
<sequence>MDKIIGIDTMVFIYHIEEHPVYSQITEGIFDAVEKGRRTAVTSVITLLEILVKPKIENNHGAVKDYRDTLLTFPNLKIFDVDLRVSEKASDLRAKYSIRTPDAIQIATAILAGAGTFLTNDESLKRVKDIKVYLLEDMLRQQKGS</sequence>
<dbReference type="SUPFAM" id="SSF88723">
    <property type="entry name" value="PIN domain-like"/>
    <property type="match status" value="1"/>
</dbReference>
<gene>
    <name evidence="2" type="ORF">A45J_0970</name>
</gene>
<reference evidence="2" key="1">
    <citation type="submission" date="2019-10" db="EMBL/GenBank/DDBJ databases">
        <title>Metagenomic sequencing of thiosulfate-disproportionating enrichment culture.</title>
        <authorList>
            <person name="Umezawa K."/>
            <person name="Kojima H."/>
            <person name="Fukui M."/>
        </authorList>
    </citation>
    <scope>NUCLEOTIDE SEQUENCE</scope>
    <source>
        <strain evidence="2">45J</strain>
    </source>
</reference>
<dbReference type="InterPro" id="IPR002716">
    <property type="entry name" value="PIN_dom"/>
</dbReference>
<dbReference type="AlphaFoldDB" id="A0A5J4KVK1"/>
<comment type="caution">
    <text evidence="2">The sequence shown here is derived from an EMBL/GenBank/DDBJ whole genome shotgun (WGS) entry which is preliminary data.</text>
</comment>
<accession>A0A5J4KVK1</accession>
<feature type="domain" description="PIN" evidence="1">
    <location>
        <begin position="7"/>
        <end position="128"/>
    </location>
</feature>
<name>A0A5J4KVK1_9ZZZZ</name>
<evidence type="ECO:0000313" key="2">
    <source>
        <dbReference type="EMBL" id="GER93234.1"/>
    </source>
</evidence>
<protein>
    <submittedName>
        <fullName evidence="2">PIN domain-containing protein</fullName>
    </submittedName>
</protein>
<evidence type="ECO:0000259" key="1">
    <source>
        <dbReference type="Pfam" id="PF01850"/>
    </source>
</evidence>
<dbReference type="InterPro" id="IPR029060">
    <property type="entry name" value="PIN-like_dom_sf"/>
</dbReference>
<dbReference type="EMBL" id="BLAB01000001">
    <property type="protein sequence ID" value="GER93234.1"/>
    <property type="molecule type" value="Genomic_DNA"/>
</dbReference>
<dbReference type="Gene3D" id="3.40.50.1010">
    <property type="entry name" value="5'-nuclease"/>
    <property type="match status" value="1"/>
</dbReference>
<proteinExistence type="predicted"/>